<organism evidence="4 5">
    <name type="scientific">Thermobifida halotolerans</name>
    <dbReference type="NCBI Taxonomy" id="483545"/>
    <lineage>
        <taxon>Bacteria</taxon>
        <taxon>Bacillati</taxon>
        <taxon>Actinomycetota</taxon>
        <taxon>Actinomycetes</taxon>
        <taxon>Streptosporangiales</taxon>
        <taxon>Nocardiopsidaceae</taxon>
        <taxon>Thermobifida</taxon>
    </lineage>
</organism>
<sequence length="411" mass="42865">MRHQHRPAARPAGPESPRDRPDPADYPEWGARRVRDLVTGGALRATEVAELALERIRRVDPAIRAFAEVWAEEAGHRAALVDRMLAEGHPLPLAGVPIAVKGTEQDRSHQARRLLAAGCVPVGATSVPGPGTEWQTWGTTERGRTVNPWCPDRTPGGSSAGSGAAVAAGMVPLATASDGAGSTRIPAAWCGAVGYKPTTGLLPARDRAGLTVGGPIARTVADVALYRQVVLGAPPPPDTLPPDRPPRAVWSTDLGFADVDAAVAAVARAAARDLADTGAVVWTDAVVRLRDPAGAWLARRGAAASGESEAAVRHNNAALDELFATADLLLTPTTPHPPHGHDGPGPVMNTALTWAFNLSGHPAVTVPAGLDADGRPVGLQIVAAHHRDDLLVAAARALEETRPWPRWSGSR</sequence>
<dbReference type="Gene3D" id="3.90.1300.10">
    <property type="entry name" value="Amidase signature (AS) domain"/>
    <property type="match status" value="1"/>
</dbReference>
<evidence type="ECO:0000313" key="4">
    <source>
        <dbReference type="EMBL" id="UOE17687.1"/>
    </source>
</evidence>
<dbReference type="PANTHER" id="PTHR11895">
    <property type="entry name" value="TRANSAMIDASE"/>
    <property type="match status" value="1"/>
</dbReference>
<dbReference type="KEGG" id="thao:NI17_012255"/>
<feature type="domain" description="Amidase" evidence="3">
    <location>
        <begin position="108"/>
        <end position="279"/>
    </location>
</feature>
<evidence type="ECO:0000313" key="5">
    <source>
        <dbReference type="Proteomes" id="UP000265719"/>
    </source>
</evidence>
<dbReference type="InterPro" id="IPR036928">
    <property type="entry name" value="AS_sf"/>
</dbReference>
<protein>
    <submittedName>
        <fullName evidence="4">Amidase</fullName>
    </submittedName>
</protein>
<dbReference type="Pfam" id="PF01425">
    <property type="entry name" value="Amidase"/>
    <property type="match status" value="3"/>
</dbReference>
<dbReference type="PANTHER" id="PTHR11895:SF7">
    <property type="entry name" value="GLUTAMYL-TRNA(GLN) AMIDOTRANSFERASE SUBUNIT A, MITOCHONDRIAL"/>
    <property type="match status" value="1"/>
</dbReference>
<feature type="region of interest" description="Disordered" evidence="2">
    <location>
        <begin position="126"/>
        <end position="148"/>
    </location>
</feature>
<proteinExistence type="inferred from homology"/>
<gene>
    <name evidence="4" type="ORF">NI17_012255</name>
</gene>
<name>A0AA97M232_9ACTN</name>
<feature type="region of interest" description="Disordered" evidence="2">
    <location>
        <begin position="1"/>
        <end position="28"/>
    </location>
</feature>
<dbReference type="InterPro" id="IPR023631">
    <property type="entry name" value="Amidase_dom"/>
</dbReference>
<evidence type="ECO:0000256" key="1">
    <source>
        <dbReference type="ARBA" id="ARBA00009199"/>
    </source>
</evidence>
<accession>A0AA97M232</accession>
<comment type="similarity">
    <text evidence="1">Belongs to the amidase family.</text>
</comment>
<dbReference type="RefSeq" id="WP_084012737.1">
    <property type="nucleotide sequence ID" value="NZ_CP063196.1"/>
</dbReference>
<feature type="domain" description="Amidase" evidence="3">
    <location>
        <begin position="315"/>
        <end position="391"/>
    </location>
</feature>
<evidence type="ECO:0000256" key="2">
    <source>
        <dbReference type="SAM" id="MobiDB-lite"/>
    </source>
</evidence>
<dbReference type="Proteomes" id="UP000265719">
    <property type="component" value="Chromosome"/>
</dbReference>
<dbReference type="InterPro" id="IPR000120">
    <property type="entry name" value="Amidase"/>
</dbReference>
<dbReference type="AlphaFoldDB" id="A0AA97M232"/>
<dbReference type="GO" id="GO:0003824">
    <property type="term" value="F:catalytic activity"/>
    <property type="evidence" value="ECO:0007669"/>
    <property type="project" value="InterPro"/>
</dbReference>
<evidence type="ECO:0000259" key="3">
    <source>
        <dbReference type="Pfam" id="PF01425"/>
    </source>
</evidence>
<reference evidence="4" key="1">
    <citation type="submission" date="2020-10" db="EMBL/GenBank/DDBJ databases">
        <title>De novo genome project of the cellulose decomposer Thermobifida halotolerans type strain.</title>
        <authorList>
            <person name="Nagy I."/>
            <person name="Horvath B."/>
            <person name="Kukolya J."/>
            <person name="Nagy I."/>
            <person name="Orsini M."/>
        </authorList>
    </citation>
    <scope>NUCLEOTIDE SEQUENCE</scope>
    <source>
        <strain evidence="4">DSM 44931</strain>
    </source>
</reference>
<dbReference type="EMBL" id="CP063196">
    <property type="protein sequence ID" value="UOE17687.1"/>
    <property type="molecule type" value="Genomic_DNA"/>
</dbReference>
<dbReference type="SUPFAM" id="SSF75304">
    <property type="entry name" value="Amidase signature (AS) enzymes"/>
    <property type="match status" value="1"/>
</dbReference>
<keyword evidence="5" id="KW-1185">Reference proteome</keyword>
<feature type="domain" description="Amidase" evidence="3">
    <location>
        <begin position="47"/>
        <end position="101"/>
    </location>
</feature>